<evidence type="ECO:0000256" key="2">
    <source>
        <dbReference type="ARBA" id="ARBA00022737"/>
    </source>
</evidence>
<dbReference type="Gene3D" id="1.25.10.10">
    <property type="entry name" value="Leucine-rich Repeat Variant"/>
    <property type="match status" value="1"/>
</dbReference>
<dbReference type="InterPro" id="IPR001313">
    <property type="entry name" value="Pumilio_RNA-bd_rpt"/>
</dbReference>
<evidence type="ECO:0000256" key="4">
    <source>
        <dbReference type="PROSITE-ProRule" id="PRU00317"/>
    </source>
</evidence>
<dbReference type="PROSITE" id="PS50302">
    <property type="entry name" value="PUM"/>
    <property type="match status" value="1"/>
</dbReference>
<name>A0A183CDQ4_GLOPA</name>
<dbReference type="GO" id="GO:0003729">
    <property type="term" value="F:mRNA binding"/>
    <property type="evidence" value="ECO:0007669"/>
    <property type="project" value="TreeGrafter"/>
</dbReference>
<dbReference type="PANTHER" id="PTHR12537">
    <property type="entry name" value="RNA BINDING PROTEIN PUMILIO-RELATED"/>
    <property type="match status" value="1"/>
</dbReference>
<dbReference type="Pfam" id="PF22493">
    <property type="entry name" value="PUF_NOP9"/>
    <property type="match status" value="1"/>
</dbReference>
<evidence type="ECO:0000256" key="1">
    <source>
        <dbReference type="ARBA" id="ARBA00022473"/>
    </source>
</evidence>
<dbReference type="SMART" id="SM00025">
    <property type="entry name" value="Pumilio"/>
    <property type="match status" value="2"/>
</dbReference>
<keyword evidence="1" id="KW-0217">Developmental protein</keyword>
<dbReference type="InterPro" id="IPR033133">
    <property type="entry name" value="PUM-HD"/>
</dbReference>
<dbReference type="WBParaSite" id="GPLIN_001100800">
    <property type="protein sequence ID" value="GPLIN_001100800"/>
    <property type="gene ID" value="GPLIN_001100800"/>
</dbReference>
<dbReference type="Proteomes" id="UP000050741">
    <property type="component" value="Unassembled WGS sequence"/>
</dbReference>
<reference evidence="7" key="2">
    <citation type="submission" date="2016-06" db="UniProtKB">
        <authorList>
            <consortium name="WormBaseParasite"/>
        </authorList>
    </citation>
    <scope>IDENTIFICATION</scope>
</reference>
<evidence type="ECO:0000256" key="3">
    <source>
        <dbReference type="ARBA" id="ARBA00022782"/>
    </source>
</evidence>
<dbReference type="GO" id="GO:0010608">
    <property type="term" value="P:post-transcriptional regulation of gene expression"/>
    <property type="evidence" value="ECO:0007669"/>
    <property type="project" value="TreeGrafter"/>
</dbReference>
<dbReference type="PROSITE" id="PS50303">
    <property type="entry name" value="PUM_HD"/>
    <property type="match status" value="1"/>
</dbReference>
<proteinExistence type="predicted"/>
<dbReference type="InterPro" id="IPR016024">
    <property type="entry name" value="ARM-type_fold"/>
</dbReference>
<keyword evidence="2" id="KW-0677">Repeat</keyword>
<accession>A0A183CDQ4</accession>
<dbReference type="PANTHER" id="PTHR12537:SF126">
    <property type="entry name" value="PUM-HD DOMAIN-CONTAINING PROTEIN"/>
    <property type="match status" value="1"/>
</dbReference>
<protein>
    <submittedName>
        <fullName evidence="7">PUM-HD domain-containing protein</fullName>
    </submittedName>
</protein>
<evidence type="ECO:0000313" key="7">
    <source>
        <dbReference type="WBParaSite" id="GPLIN_001100800"/>
    </source>
</evidence>
<sequence length="153" mass="16995">MGKKHENALEELEGFGFLKSIRQVQTVRLSFLHQCIKNECPPAAVLSLGVRAASSSSSNHFNQRSAQLSDEYSNAHTDNLQRTDLGNHTVEFAQDPLGSMFIKQKLEHASPTEKAQLVDALRGHVLTLALHKCGCHVMRAALKSKLKQKFSKM</sequence>
<reference evidence="6" key="1">
    <citation type="submission" date="2014-05" db="EMBL/GenBank/DDBJ databases">
        <title>The genome and life-stage specific transcriptomes of Globodera pallida elucidate key aspects of plant parasitism by a cyst nematode.</title>
        <authorList>
            <person name="Cotton J.A."/>
            <person name="Lilley C.J."/>
            <person name="Jones L.M."/>
            <person name="Kikuchi T."/>
            <person name="Reid A.J."/>
            <person name="Thorpe P."/>
            <person name="Tsai I.J."/>
            <person name="Beasley H."/>
            <person name="Blok V."/>
            <person name="Cock P.J.A."/>
            <person name="Van den Akker S.E."/>
            <person name="Holroyd N."/>
            <person name="Hunt M."/>
            <person name="Mantelin S."/>
            <person name="Naghra H."/>
            <person name="Pain A."/>
            <person name="Palomares-Rius J.E."/>
            <person name="Zarowiecki M."/>
            <person name="Berriman M."/>
            <person name="Jones J.T."/>
            <person name="Urwin P.E."/>
        </authorList>
    </citation>
    <scope>NUCLEOTIDE SEQUENCE [LARGE SCALE GENOMIC DNA]</scope>
    <source>
        <strain evidence="6">Lindley</strain>
    </source>
</reference>
<dbReference type="GO" id="GO:0005737">
    <property type="term" value="C:cytoplasm"/>
    <property type="evidence" value="ECO:0007669"/>
    <property type="project" value="TreeGrafter"/>
</dbReference>
<feature type="domain" description="PUM-HD" evidence="5">
    <location>
        <begin position="23"/>
        <end position="153"/>
    </location>
</feature>
<evidence type="ECO:0000259" key="5">
    <source>
        <dbReference type="PROSITE" id="PS50303"/>
    </source>
</evidence>
<organism evidence="6 7">
    <name type="scientific">Globodera pallida</name>
    <name type="common">Potato cyst nematode worm</name>
    <name type="synonym">Heterodera pallida</name>
    <dbReference type="NCBI Taxonomy" id="36090"/>
    <lineage>
        <taxon>Eukaryota</taxon>
        <taxon>Metazoa</taxon>
        <taxon>Ecdysozoa</taxon>
        <taxon>Nematoda</taxon>
        <taxon>Chromadorea</taxon>
        <taxon>Rhabditida</taxon>
        <taxon>Tylenchina</taxon>
        <taxon>Tylenchomorpha</taxon>
        <taxon>Tylenchoidea</taxon>
        <taxon>Heteroderidae</taxon>
        <taxon>Heteroderinae</taxon>
        <taxon>Globodera</taxon>
    </lineage>
</organism>
<dbReference type="AlphaFoldDB" id="A0A183CDQ4"/>
<keyword evidence="6" id="KW-1185">Reference proteome</keyword>
<dbReference type="SUPFAM" id="SSF48371">
    <property type="entry name" value="ARM repeat"/>
    <property type="match status" value="1"/>
</dbReference>
<evidence type="ECO:0000313" key="6">
    <source>
        <dbReference type="Proteomes" id="UP000050741"/>
    </source>
</evidence>
<dbReference type="GO" id="GO:0030154">
    <property type="term" value="P:cell differentiation"/>
    <property type="evidence" value="ECO:0007669"/>
    <property type="project" value="UniProtKB-KW"/>
</dbReference>
<feature type="repeat" description="Pumilio" evidence="4">
    <location>
        <begin position="84"/>
        <end position="119"/>
    </location>
</feature>
<dbReference type="InterPro" id="IPR011989">
    <property type="entry name" value="ARM-like"/>
</dbReference>
<keyword evidence="3" id="KW-0221">Differentiation</keyword>